<accession>M2UCJ8</accession>
<sequence>MFGFAAAAAAAAAENVTISNFHYVAVSGYPQISFDLSVDSESCEAVNYTVPGFGYPCDKKAEWTFDVLSFDVIANGGRHIRLHHTVENVNYTGDFDIRLTGPIPTVLDQVGTSTAEMEPTS</sequence>
<name>M2UCJ8_COCH5</name>
<dbReference type="EMBL" id="KB445576">
    <property type="protein sequence ID" value="EMD91406.1"/>
    <property type="molecule type" value="Genomic_DNA"/>
</dbReference>
<keyword evidence="2" id="KW-1185">Reference proteome</keyword>
<reference evidence="1 2" key="1">
    <citation type="journal article" date="2012" name="PLoS Pathog.">
        <title>Diverse lifestyles and strategies of plant pathogenesis encoded in the genomes of eighteen Dothideomycetes fungi.</title>
        <authorList>
            <person name="Ohm R.A."/>
            <person name="Feau N."/>
            <person name="Henrissat B."/>
            <person name="Schoch C.L."/>
            <person name="Horwitz B.A."/>
            <person name="Barry K.W."/>
            <person name="Condon B.J."/>
            <person name="Copeland A.C."/>
            <person name="Dhillon B."/>
            <person name="Glaser F."/>
            <person name="Hesse C.N."/>
            <person name="Kosti I."/>
            <person name="LaButti K."/>
            <person name="Lindquist E.A."/>
            <person name="Lucas S."/>
            <person name="Salamov A.A."/>
            <person name="Bradshaw R.E."/>
            <person name="Ciuffetti L."/>
            <person name="Hamelin R.C."/>
            <person name="Kema G.H.J."/>
            <person name="Lawrence C."/>
            <person name="Scott J.A."/>
            <person name="Spatafora J.W."/>
            <person name="Turgeon B.G."/>
            <person name="de Wit P.J.G.M."/>
            <person name="Zhong S."/>
            <person name="Goodwin S.B."/>
            <person name="Grigoriev I.V."/>
        </authorList>
    </citation>
    <scope>NUCLEOTIDE SEQUENCE [LARGE SCALE GENOMIC DNA]</scope>
    <source>
        <strain evidence="2">C5 / ATCC 48332 / race O</strain>
    </source>
</reference>
<evidence type="ECO:0000313" key="1">
    <source>
        <dbReference type="EMBL" id="EMD91406.1"/>
    </source>
</evidence>
<evidence type="ECO:0008006" key="3">
    <source>
        <dbReference type="Google" id="ProtNLM"/>
    </source>
</evidence>
<dbReference type="OMA" id="HIRLHHT"/>
<dbReference type="OrthoDB" id="5235486at2759"/>
<gene>
    <name evidence="1" type="ORF">COCHEDRAFT_1102571</name>
</gene>
<dbReference type="Proteomes" id="UP000016936">
    <property type="component" value="Unassembled WGS sequence"/>
</dbReference>
<dbReference type="eggNOG" id="ENOG502T125">
    <property type="taxonomic scope" value="Eukaryota"/>
</dbReference>
<dbReference type="HOGENOM" id="CLU_164942_0_0_1"/>
<protein>
    <recommendedName>
        <fullName evidence="3">AA1-like domain-containing protein</fullName>
    </recommendedName>
</protein>
<proteinExistence type="predicted"/>
<organism evidence="1 2">
    <name type="scientific">Cochliobolus heterostrophus (strain C5 / ATCC 48332 / race O)</name>
    <name type="common">Southern corn leaf blight fungus</name>
    <name type="synonym">Bipolaris maydis</name>
    <dbReference type="NCBI Taxonomy" id="701091"/>
    <lineage>
        <taxon>Eukaryota</taxon>
        <taxon>Fungi</taxon>
        <taxon>Dikarya</taxon>
        <taxon>Ascomycota</taxon>
        <taxon>Pezizomycotina</taxon>
        <taxon>Dothideomycetes</taxon>
        <taxon>Pleosporomycetidae</taxon>
        <taxon>Pleosporales</taxon>
        <taxon>Pleosporineae</taxon>
        <taxon>Pleosporaceae</taxon>
        <taxon>Bipolaris</taxon>
    </lineage>
</organism>
<reference evidence="2" key="2">
    <citation type="journal article" date="2013" name="PLoS Genet.">
        <title>Comparative genome structure, secondary metabolite, and effector coding capacity across Cochliobolus pathogens.</title>
        <authorList>
            <person name="Condon B.J."/>
            <person name="Leng Y."/>
            <person name="Wu D."/>
            <person name="Bushley K.E."/>
            <person name="Ohm R.A."/>
            <person name="Otillar R."/>
            <person name="Martin J."/>
            <person name="Schackwitz W."/>
            <person name="Grimwood J."/>
            <person name="MohdZainudin N."/>
            <person name="Xue C."/>
            <person name="Wang R."/>
            <person name="Manning V.A."/>
            <person name="Dhillon B."/>
            <person name="Tu Z.J."/>
            <person name="Steffenson B.J."/>
            <person name="Salamov A."/>
            <person name="Sun H."/>
            <person name="Lowry S."/>
            <person name="LaButti K."/>
            <person name="Han J."/>
            <person name="Copeland A."/>
            <person name="Lindquist E."/>
            <person name="Barry K."/>
            <person name="Schmutz J."/>
            <person name="Baker S.E."/>
            <person name="Ciuffetti L.M."/>
            <person name="Grigoriev I.V."/>
            <person name="Zhong S."/>
            <person name="Turgeon B.G."/>
        </authorList>
    </citation>
    <scope>NUCLEOTIDE SEQUENCE [LARGE SCALE GENOMIC DNA]</scope>
    <source>
        <strain evidence="2">C5 / ATCC 48332 / race O</strain>
    </source>
</reference>
<evidence type="ECO:0000313" key="2">
    <source>
        <dbReference type="Proteomes" id="UP000016936"/>
    </source>
</evidence>
<dbReference type="AlphaFoldDB" id="M2UCJ8"/>